<organism evidence="2 3">
    <name type="scientific">Trichoderma lentiforme</name>
    <dbReference type="NCBI Taxonomy" id="1567552"/>
    <lineage>
        <taxon>Eukaryota</taxon>
        <taxon>Fungi</taxon>
        <taxon>Dikarya</taxon>
        <taxon>Ascomycota</taxon>
        <taxon>Pezizomycotina</taxon>
        <taxon>Sordariomycetes</taxon>
        <taxon>Hypocreomycetidae</taxon>
        <taxon>Hypocreales</taxon>
        <taxon>Hypocreaceae</taxon>
        <taxon>Trichoderma</taxon>
    </lineage>
</organism>
<evidence type="ECO:0000313" key="2">
    <source>
        <dbReference type="EMBL" id="KAF3055323.1"/>
    </source>
</evidence>
<reference evidence="2 3" key="1">
    <citation type="submission" date="2018-06" db="EMBL/GenBank/DDBJ databases">
        <title>Genome analysis of cellulolytic fungus Trichoderma lentiforme CFAM-422.</title>
        <authorList>
            <person name="Steindorff A.S."/>
            <person name="Formighieri E.F."/>
            <person name="Midorikawa G.E.O."/>
            <person name="Tamietti M.S."/>
            <person name="Ramos E.Z."/>
            <person name="Silva A.S."/>
            <person name="Bon E.P.S."/>
            <person name="Mendes T.D."/>
            <person name="Damaso M.C.T."/>
            <person name="Favaro L.C.L."/>
        </authorList>
    </citation>
    <scope>NUCLEOTIDE SEQUENCE [LARGE SCALE GENOMIC DNA]</scope>
    <source>
        <strain evidence="2 3">CFAM-422</strain>
    </source>
</reference>
<dbReference type="PANTHER" id="PTHR35870">
    <property type="entry name" value="PROTEIN, PUTATIVE (AFU_ORTHOLOGUE AFUA_5G03330)-RELATED"/>
    <property type="match status" value="1"/>
</dbReference>
<evidence type="ECO:0008006" key="4">
    <source>
        <dbReference type="Google" id="ProtNLM"/>
    </source>
</evidence>
<dbReference type="Pfam" id="PF14027">
    <property type="entry name" value="Questin_oxidase"/>
    <property type="match status" value="1"/>
</dbReference>
<dbReference type="Proteomes" id="UP000801864">
    <property type="component" value="Unassembled WGS sequence"/>
</dbReference>
<proteinExistence type="predicted"/>
<evidence type="ECO:0000256" key="1">
    <source>
        <dbReference type="ARBA" id="ARBA00023002"/>
    </source>
</evidence>
<protein>
    <recommendedName>
        <fullName evidence="4">MGS207 protein</fullName>
    </recommendedName>
</protein>
<gene>
    <name evidence="2" type="ORF">CFAM422_013207</name>
</gene>
<dbReference type="PANTHER" id="PTHR35870:SF6">
    <property type="entry name" value="MGS207 PROTEIN"/>
    <property type="match status" value="1"/>
</dbReference>
<dbReference type="EMBL" id="QLNT01000038">
    <property type="protein sequence ID" value="KAF3055323.1"/>
    <property type="molecule type" value="Genomic_DNA"/>
</dbReference>
<keyword evidence="1" id="KW-0560">Oxidoreductase</keyword>
<comment type="caution">
    <text evidence="2">The sequence shown here is derived from an EMBL/GenBank/DDBJ whole genome shotgun (WGS) entry which is preliminary data.</text>
</comment>
<keyword evidence="3" id="KW-1185">Reference proteome</keyword>
<dbReference type="AlphaFoldDB" id="A0A9P4X147"/>
<dbReference type="GO" id="GO:0016491">
    <property type="term" value="F:oxidoreductase activity"/>
    <property type="evidence" value="ECO:0007669"/>
    <property type="project" value="UniProtKB-KW"/>
</dbReference>
<accession>A0A9P4X147</accession>
<name>A0A9P4X147_9HYPO</name>
<evidence type="ECO:0000313" key="3">
    <source>
        <dbReference type="Proteomes" id="UP000801864"/>
    </source>
</evidence>
<dbReference type="InterPro" id="IPR025337">
    <property type="entry name" value="Questin_oxidase-like"/>
</dbReference>
<sequence>MSSTGKLRFPGSLFTSRHDEATVVLRRLIEDNHNQNRLLYKEVLHNHVQHGLLAAYCLGSSGARLRELYSEEIKELESREESKREKFTTELVLDELLGHKENELDFIIYFEQQRSNPGVHVQEALQYWILDREKEFLPAFIGGYAHPLIMFADAVELGSSMLAFDALALTATDWSPLTTLVTMSLPPPETSPSSLLEILDTIRNDSSFEHVVPSPGIQHIAEILHNRPATTAIMKYLSIGNEYILRPEFNLQVTGEMVEVAIYLLMCTHVPGAPAFDFYLNHNLTFVNCLHILLPVFEDTDAKKTLLRTYWLLTILAFVTQGRPVINTELIQSRDAGPSTAEWEEIKNAALSPIGTLNPKRIFDAHFLKAVHIMHTFGLVMEGIEPLLLAAAQRFVAEFNNWTGFGAS</sequence>